<dbReference type="InterPro" id="IPR014001">
    <property type="entry name" value="Helicase_ATP-bd"/>
</dbReference>
<evidence type="ECO:0000313" key="4">
    <source>
        <dbReference type="Proteomes" id="UP000694408"/>
    </source>
</evidence>
<accession>A0A8C5IHR0</accession>
<evidence type="ECO:0000313" key="3">
    <source>
        <dbReference type="Ensembl" id="ENSJHYP00000003850.1"/>
    </source>
</evidence>
<name>A0A8C5IHR0_JUNHY</name>
<protein>
    <recommendedName>
        <fullName evidence="2">Helicase ATP-binding domain-containing protein</fullName>
    </recommendedName>
</protein>
<evidence type="ECO:0000256" key="1">
    <source>
        <dbReference type="ARBA" id="ARBA00007025"/>
    </source>
</evidence>
<dbReference type="Ensembl" id="ENSJHYT00000004726.1">
    <property type="protein sequence ID" value="ENSJHYP00000003850.1"/>
    <property type="gene ID" value="ENSJHYG00000003172.1"/>
</dbReference>
<dbReference type="GO" id="GO:0005524">
    <property type="term" value="F:ATP binding"/>
    <property type="evidence" value="ECO:0007669"/>
    <property type="project" value="InterPro"/>
</dbReference>
<dbReference type="Gene3D" id="3.40.50.10810">
    <property type="entry name" value="Tandem AAA-ATPase domain"/>
    <property type="match status" value="1"/>
</dbReference>
<dbReference type="AlphaFoldDB" id="A0A8C5IHR0"/>
<reference evidence="3" key="2">
    <citation type="submission" date="2025-09" db="UniProtKB">
        <authorList>
            <consortium name="Ensembl"/>
        </authorList>
    </citation>
    <scope>IDENTIFICATION</scope>
</reference>
<dbReference type="Proteomes" id="UP000694408">
    <property type="component" value="Unplaced"/>
</dbReference>
<comment type="similarity">
    <text evidence="1">Belongs to the SNF2/RAD54 helicase family.</text>
</comment>
<sequence>MGAIKNVINYKNQNIEFDSRIEASLREYQKDGIKWMLSLYNNNLDGILADDMGLGKTLETIAFISKVDKNMPILIACPTSVVYNWAREFKMWNPSQRCVTIEGNKEYRTTRIAGISNNDKTVYVTSYDSLRNDLSLYEGKSFSVFIIDEAQYIKNALALKAKAVKKISCLNRFALTGTPLENRLSDLWSIFDFLMPGYLGDYDEFRTEFEQPITEDPHCEKQKELLLRITPFILRRTKNEVLKSFILESDSTCNSL</sequence>
<dbReference type="GO" id="GO:0005694">
    <property type="term" value="C:chromosome"/>
    <property type="evidence" value="ECO:0007669"/>
    <property type="project" value="UniProtKB-ARBA"/>
</dbReference>
<reference evidence="3" key="1">
    <citation type="submission" date="2025-08" db="UniProtKB">
        <authorList>
            <consortium name="Ensembl"/>
        </authorList>
    </citation>
    <scope>IDENTIFICATION</scope>
</reference>
<dbReference type="PROSITE" id="PS51192">
    <property type="entry name" value="HELICASE_ATP_BIND_1"/>
    <property type="match status" value="1"/>
</dbReference>
<organism evidence="3 4">
    <name type="scientific">Junco hyemalis</name>
    <name type="common">Dark-eyed junco</name>
    <dbReference type="NCBI Taxonomy" id="40217"/>
    <lineage>
        <taxon>Eukaryota</taxon>
        <taxon>Metazoa</taxon>
        <taxon>Chordata</taxon>
        <taxon>Craniata</taxon>
        <taxon>Vertebrata</taxon>
        <taxon>Euteleostomi</taxon>
        <taxon>Archelosauria</taxon>
        <taxon>Archosauria</taxon>
        <taxon>Dinosauria</taxon>
        <taxon>Saurischia</taxon>
        <taxon>Theropoda</taxon>
        <taxon>Coelurosauria</taxon>
        <taxon>Aves</taxon>
        <taxon>Neognathae</taxon>
        <taxon>Neoaves</taxon>
        <taxon>Telluraves</taxon>
        <taxon>Australaves</taxon>
        <taxon>Passeriformes</taxon>
        <taxon>Passerellidae</taxon>
        <taxon>Junco</taxon>
    </lineage>
</organism>
<dbReference type="PANTHER" id="PTHR10799">
    <property type="entry name" value="SNF2/RAD54 HELICASE FAMILY"/>
    <property type="match status" value="1"/>
</dbReference>
<evidence type="ECO:0000259" key="2">
    <source>
        <dbReference type="PROSITE" id="PS51192"/>
    </source>
</evidence>
<feature type="domain" description="Helicase ATP-binding" evidence="2">
    <location>
        <begin position="37"/>
        <end position="197"/>
    </location>
</feature>
<dbReference type="Pfam" id="PF00176">
    <property type="entry name" value="SNF2-rel_dom"/>
    <property type="match status" value="1"/>
</dbReference>
<dbReference type="InterPro" id="IPR000330">
    <property type="entry name" value="SNF2_N"/>
</dbReference>
<dbReference type="SUPFAM" id="SSF52540">
    <property type="entry name" value="P-loop containing nucleoside triphosphate hydrolases"/>
    <property type="match status" value="1"/>
</dbReference>
<dbReference type="InterPro" id="IPR038718">
    <property type="entry name" value="SNF2-like_sf"/>
</dbReference>
<proteinExistence type="inferred from homology"/>
<dbReference type="InterPro" id="IPR027417">
    <property type="entry name" value="P-loop_NTPase"/>
</dbReference>
<dbReference type="SMART" id="SM00487">
    <property type="entry name" value="DEXDc"/>
    <property type="match status" value="1"/>
</dbReference>
<keyword evidence="4" id="KW-1185">Reference proteome</keyword>
<dbReference type="OMA" id="HENAFRR"/>